<evidence type="ECO:0000256" key="2">
    <source>
        <dbReference type="ARBA" id="ARBA00022679"/>
    </source>
</evidence>
<dbReference type="GO" id="GO:0005829">
    <property type="term" value="C:cytosol"/>
    <property type="evidence" value="ECO:0007669"/>
    <property type="project" value="TreeGrafter"/>
</dbReference>
<comment type="similarity">
    <text evidence="1">Belongs to the HipA Ser/Thr kinase family.</text>
</comment>
<dbReference type="InterPro" id="IPR036390">
    <property type="entry name" value="WH_DNA-bd_sf"/>
</dbReference>
<dbReference type="GO" id="GO:0004674">
    <property type="term" value="F:protein serine/threonine kinase activity"/>
    <property type="evidence" value="ECO:0007669"/>
    <property type="project" value="TreeGrafter"/>
</dbReference>
<dbReference type="PANTHER" id="PTHR37419">
    <property type="entry name" value="SERINE/THREONINE-PROTEIN KINASE TOXIN HIPA"/>
    <property type="match status" value="1"/>
</dbReference>
<keyword evidence="3" id="KW-0418">Kinase</keyword>
<keyword evidence="2" id="KW-0808">Transferase</keyword>
<feature type="domain" description="HipA-like C-terminal" evidence="4">
    <location>
        <begin position="221"/>
        <end position="455"/>
    </location>
</feature>
<evidence type="ECO:0000256" key="3">
    <source>
        <dbReference type="ARBA" id="ARBA00022777"/>
    </source>
</evidence>
<evidence type="ECO:0000313" key="5">
    <source>
        <dbReference type="EMBL" id="CAA6813833.1"/>
    </source>
</evidence>
<dbReference type="SUPFAM" id="SSF46785">
    <property type="entry name" value="Winged helix' DNA-binding domain"/>
    <property type="match status" value="1"/>
</dbReference>
<evidence type="ECO:0000259" key="4">
    <source>
        <dbReference type="Pfam" id="PF07804"/>
    </source>
</evidence>
<dbReference type="Pfam" id="PF07804">
    <property type="entry name" value="HipA_C"/>
    <property type="match status" value="1"/>
</dbReference>
<accession>A0A6S6T4U5</accession>
<evidence type="ECO:0000256" key="1">
    <source>
        <dbReference type="ARBA" id="ARBA00010164"/>
    </source>
</evidence>
<organism evidence="5">
    <name type="scientific">uncultured Sulfurovum sp</name>
    <dbReference type="NCBI Taxonomy" id="269237"/>
    <lineage>
        <taxon>Bacteria</taxon>
        <taxon>Pseudomonadati</taxon>
        <taxon>Campylobacterota</taxon>
        <taxon>Epsilonproteobacteria</taxon>
        <taxon>Campylobacterales</taxon>
        <taxon>Sulfurovaceae</taxon>
        <taxon>Sulfurovum</taxon>
        <taxon>environmental samples</taxon>
    </lineage>
</organism>
<dbReference type="AlphaFoldDB" id="A0A6S6T4U5"/>
<dbReference type="EMBL" id="CACVAX010000039">
    <property type="protein sequence ID" value="CAA6813833.1"/>
    <property type="molecule type" value="Genomic_DNA"/>
</dbReference>
<dbReference type="InterPro" id="IPR012893">
    <property type="entry name" value="HipA-like_C"/>
</dbReference>
<gene>
    <name evidence="5" type="ORF">HELGO_WM6569</name>
</gene>
<sequence length="510" mass="60224">MKKRVKLEEIKRLFEAYEKLTVKELKSYTNQAERTIRDYLKILIEEGLVVAVGQTNRRYYQRNYAIDEKPIVVMVLQNGVEVGTLSFTYAKGYLFSYSANFRVEKFPSLPNEVNSSYALFSIFENLIPENRRRERLLLKDGKVLNALELLLELDNTHGSFDFVPLVSFVHEPKNEPNKIPNWRRIKQTILEQNGFVNLLEYELDIPLEALKGVTKSRELYSSLSGYQHKIDVNLDHERKKITRVKKENGELAHYLLKPYASDRRIKHTPYLALNEHLFMSFAKNELRLDVPFTAVLLGQNRDFYFLVKRYDRYRGYKYHQYDFAQQLNIESEDKYDVSILSILEKFSQVVTDKKSYEDVYRFIIYASLIKHGDLHAKNIGLIEVGENRWALAPLYDIISTYAYEGKKSDDFGIVFDYNNPKKRKLSYQEYLQMATILKLGDSKAKSILKDTIKRFQVYFPSYIEATKVFEKELGYRHLLSKKLHFLYNQKNREFEKLGILKELGLRRLEV</sequence>
<reference evidence="5" key="1">
    <citation type="submission" date="2020-01" db="EMBL/GenBank/DDBJ databases">
        <authorList>
            <person name="Meier V. D."/>
            <person name="Meier V D."/>
        </authorList>
    </citation>
    <scope>NUCLEOTIDE SEQUENCE</scope>
    <source>
        <strain evidence="5">HLG_WM_MAG_04</strain>
    </source>
</reference>
<dbReference type="InterPro" id="IPR052028">
    <property type="entry name" value="HipA_Ser/Thr_kinase"/>
</dbReference>
<proteinExistence type="inferred from homology"/>
<dbReference type="PANTHER" id="PTHR37419:SF1">
    <property type="entry name" value="SERINE_THREONINE-PROTEIN KINASE TOXIN HIPA"/>
    <property type="match status" value="1"/>
</dbReference>
<dbReference type="Gene3D" id="1.10.10.10">
    <property type="entry name" value="Winged helix-like DNA-binding domain superfamily/Winged helix DNA-binding domain"/>
    <property type="match status" value="1"/>
</dbReference>
<dbReference type="InterPro" id="IPR036388">
    <property type="entry name" value="WH-like_DNA-bd_sf"/>
</dbReference>
<dbReference type="Gene3D" id="1.10.1070.20">
    <property type="match status" value="1"/>
</dbReference>
<protein>
    <submittedName>
        <fullName evidence="5">Protein hipA</fullName>
    </submittedName>
</protein>
<name>A0A6S6T4U5_9BACT</name>